<dbReference type="Proteomes" id="UP000185337">
    <property type="component" value="Segment"/>
</dbReference>
<protein>
    <submittedName>
        <fullName evidence="3">Clamp loader subunit</fullName>
    </submittedName>
</protein>
<reference evidence="17 18" key="1">
    <citation type="submission" date="2013-12" db="EMBL/GenBank/DDBJ databases">
        <title>Ecological redundancy of diverse viral populations within a natural community.</title>
        <authorList>
            <person name="Gregory A.C."/>
            <person name="LaButti K."/>
            <person name="Copeland A."/>
            <person name="Woyke T."/>
            <person name="Sullivan M.B."/>
        </authorList>
    </citation>
    <scope>NUCLEOTIDE SEQUENCE [LARGE SCALE GENOMIC DNA]</scope>
    <source>
        <strain evidence="14">Syn7803C100</strain>
        <strain evidence="15">Syn7803C28</strain>
        <strain evidence="16">Syn7803C36</strain>
        <strain evidence="1">Syn7803C66</strain>
        <strain evidence="2">Syn7803C67</strain>
        <strain evidence="3">Syn7803C68</strain>
        <strain evidence="4">Syn7803C69</strain>
        <strain evidence="5">Syn7803C76</strain>
        <strain evidence="6">Syn7803C78</strain>
        <strain evidence="7">Syn7803C91</strain>
        <strain evidence="8">Syn7803C92</strain>
        <strain evidence="9">Syn7803US53</strain>
        <strain evidence="10">Syn7803US54</strain>
        <strain evidence="11">Syn7803US56</strain>
        <strain evidence="12">Syn9311C1</strain>
        <strain evidence="13">Syn9311C4</strain>
    </source>
</reference>
<dbReference type="Proteomes" id="UP000185333">
    <property type="component" value="Segment"/>
</dbReference>
<dbReference type="Proteomes" id="UP000185332">
    <property type="component" value="Segment"/>
</dbReference>
<dbReference type="EMBL" id="KJ019110">
    <property type="protein sequence ID" value="AIX34122.1"/>
    <property type="molecule type" value="Genomic_DNA"/>
</dbReference>
<dbReference type="InterPro" id="IPR031868">
    <property type="entry name" value="Phage_clamp_gp62"/>
</dbReference>
<dbReference type="EMBL" id="KJ019041">
    <property type="protein sequence ID" value="AIX17575.1"/>
    <property type="molecule type" value="Genomic_DNA"/>
</dbReference>
<dbReference type="GO" id="GO:0006260">
    <property type="term" value="P:DNA replication"/>
    <property type="evidence" value="ECO:0007669"/>
    <property type="project" value="InterPro"/>
</dbReference>
<accession>A0A0E3EU78</accession>
<name>A0A0E3EU78_9CAUD</name>
<evidence type="ECO:0000313" key="12">
    <source>
        <dbReference type="EMBL" id="AIX39006.1"/>
    </source>
</evidence>
<dbReference type="Proteomes" id="UP000185341">
    <property type="component" value="Segment"/>
</dbReference>
<evidence type="ECO:0000313" key="14">
    <source>
        <dbReference type="EMBL" id="AIX39442.1"/>
    </source>
</evidence>
<evidence type="ECO:0000313" key="6">
    <source>
        <dbReference type="EMBL" id="AIX19815.1"/>
    </source>
</evidence>
<dbReference type="Proteomes" id="UP000185329">
    <property type="component" value="Segment"/>
</dbReference>
<dbReference type="GO" id="GO:0003677">
    <property type="term" value="F:DNA binding"/>
    <property type="evidence" value="ECO:0007669"/>
    <property type="project" value="InterPro"/>
</dbReference>
<proteinExistence type="predicted"/>
<dbReference type="EMBL" id="KJ019154">
    <property type="protein sequence ID" value="AIX44559.1"/>
    <property type="molecule type" value="Genomic_DNA"/>
</dbReference>
<dbReference type="EMBL" id="KJ019132">
    <property type="protein sequence ID" value="AIX39006.1"/>
    <property type="molecule type" value="Genomic_DNA"/>
</dbReference>
<evidence type="ECO:0000313" key="1">
    <source>
        <dbReference type="EMBL" id="AIX17575.1"/>
    </source>
</evidence>
<dbReference type="EMBL" id="KJ019049">
    <property type="protein sequence ID" value="AIX19381.1"/>
    <property type="molecule type" value="Genomic_DNA"/>
</dbReference>
<evidence type="ECO:0000313" key="7">
    <source>
        <dbReference type="EMBL" id="AIX22044.1"/>
    </source>
</evidence>
<dbReference type="GeneID" id="24405285"/>
<dbReference type="Proteomes" id="UP000185342">
    <property type="component" value="Segment"/>
</dbReference>
<evidence type="ECO:0000313" key="8">
    <source>
        <dbReference type="EMBL" id="AIX22257.1"/>
    </source>
</evidence>
<dbReference type="Proteomes" id="UP000185326">
    <property type="component" value="Segment"/>
</dbReference>
<sequence>MSYDERYPLKDYLNTINLTKKNLLQGEDPAWEKNYPPYIINKCMSHHMDTVMLSNEMNQYSNLDKKLQYDFFINTVRSRKRFSPWGKKEKVKDIELVKEFYGYSTEKAIQALRILTENQLMVIKDKLNKGGKKR</sequence>
<dbReference type="Proteomes" id="UP000185327">
    <property type="component" value="Segment"/>
</dbReference>
<dbReference type="Proteomes" id="UP000185339">
    <property type="component" value="Segment"/>
</dbReference>
<evidence type="ECO:0000313" key="5">
    <source>
        <dbReference type="EMBL" id="AIX19381.1"/>
    </source>
</evidence>
<evidence type="ECO:0000313" key="16">
    <source>
        <dbReference type="EMBL" id="AIX46197.1"/>
    </source>
</evidence>
<dbReference type="EMBL" id="KJ019061">
    <property type="protein sequence ID" value="AIX22257.1"/>
    <property type="molecule type" value="Genomic_DNA"/>
</dbReference>
<dbReference type="EMBL" id="KJ019042">
    <property type="protein sequence ID" value="AIX17791.1"/>
    <property type="molecule type" value="Genomic_DNA"/>
</dbReference>
<evidence type="ECO:0000313" key="17">
    <source>
        <dbReference type="Proteomes" id="UP000185326"/>
    </source>
</evidence>
<dbReference type="Proteomes" id="UP000185338">
    <property type="component" value="Segment"/>
</dbReference>
<evidence type="ECO:0000313" key="4">
    <source>
        <dbReference type="EMBL" id="AIX18223.1"/>
    </source>
</evidence>
<dbReference type="Pfam" id="PF16790">
    <property type="entry name" value="Phage_clamp_A"/>
    <property type="match status" value="1"/>
</dbReference>
<dbReference type="Proteomes" id="UP000185331">
    <property type="component" value="Segment"/>
</dbReference>
<evidence type="ECO:0000313" key="11">
    <source>
        <dbReference type="EMBL" id="AIX34122.1"/>
    </source>
</evidence>
<evidence type="ECO:0000313" key="15">
    <source>
        <dbReference type="EMBL" id="AIX44559.1"/>
    </source>
</evidence>
<dbReference type="Proteomes" id="UP000185340">
    <property type="component" value="Segment"/>
</dbReference>
<organism evidence="3 20">
    <name type="scientific">Synechococcus phage ACG-2014b</name>
    <dbReference type="NCBI Taxonomy" id="1493508"/>
    <lineage>
        <taxon>Viruses</taxon>
        <taxon>Duplodnaviria</taxon>
        <taxon>Heunggongvirae</taxon>
        <taxon>Uroviricota</taxon>
        <taxon>Caudoviricetes</taxon>
        <taxon>Pantevenvirales</taxon>
        <taxon>Kyanoviridae</taxon>
        <taxon>Nereusvirus</taxon>
        <taxon>Nereusvirus tusconc4</taxon>
    </lineage>
</organism>
<evidence type="ECO:0000313" key="10">
    <source>
        <dbReference type="EMBL" id="AIX33904.1"/>
    </source>
</evidence>
<evidence type="ECO:0000313" key="20">
    <source>
        <dbReference type="Proteomes" id="UP000185337"/>
    </source>
</evidence>
<dbReference type="EMBL" id="KJ019043">
    <property type="protein sequence ID" value="AIX18008.1"/>
    <property type="molecule type" value="Genomic_DNA"/>
</dbReference>
<evidence type="ECO:0000313" key="18">
    <source>
        <dbReference type="Proteomes" id="UP000185327"/>
    </source>
</evidence>
<dbReference type="KEGG" id="vg:24405285"/>
<dbReference type="Gene3D" id="1.20.272.50">
    <property type="entry name" value="Bacteriophage clamp loader A subunit, A' domain"/>
    <property type="match status" value="1"/>
</dbReference>
<dbReference type="Proteomes" id="UP000185336">
    <property type="component" value="Segment"/>
</dbReference>
<dbReference type="EMBL" id="KJ019109">
    <property type="protein sequence ID" value="AIX33904.1"/>
    <property type="molecule type" value="Genomic_DNA"/>
</dbReference>
<evidence type="ECO:0000313" key="3">
    <source>
        <dbReference type="EMBL" id="AIX18008.1"/>
    </source>
</evidence>
<dbReference type="Proteomes" id="UP000185330">
    <property type="component" value="Segment"/>
</dbReference>
<gene>
    <name evidence="14" type="ORF">Syn7803C100_141</name>
    <name evidence="15" type="ORF">Syn7803C28_139</name>
    <name evidence="16" type="ORF">Syn7803C36_142</name>
    <name evidence="1" type="ORF">Syn7803C66_138</name>
    <name evidence="2" type="ORF">Syn7803C67_139</name>
    <name evidence="3" type="ORF">Syn7803C68_140</name>
    <name evidence="4" type="ORF">Syn7803C69_139</name>
    <name evidence="5" type="ORF">Syn7803C76_141</name>
    <name evidence="6" type="ORF">Syn7803C78_140</name>
    <name evidence="7" type="ORF">Syn7803C91_141</name>
    <name evidence="8" type="ORF">Syn7803C92_137</name>
    <name evidence="9" type="ORF">Syn7803US53_139</name>
    <name evidence="10" type="ORF">Syn7803US54_139</name>
    <name evidence="11" type="ORF">Syn7803US56_141</name>
    <name evidence="12" type="ORF">Syn9311C1_138</name>
    <name evidence="13" type="ORF">Syn9311C4_140</name>
</gene>
<evidence type="ECO:0000313" key="9">
    <source>
        <dbReference type="EMBL" id="AIX33689.1"/>
    </source>
</evidence>
<dbReference type="EMBL" id="KJ019060">
    <property type="protein sequence ID" value="AIX22044.1"/>
    <property type="molecule type" value="Genomic_DNA"/>
</dbReference>
<dbReference type="EMBL" id="KJ019134">
    <property type="protein sequence ID" value="AIX39442.1"/>
    <property type="molecule type" value="Genomic_DNA"/>
</dbReference>
<dbReference type="Proteomes" id="UP000185334">
    <property type="component" value="Segment"/>
</dbReference>
<dbReference type="EMBL" id="KJ019051">
    <property type="protein sequence ID" value="AIX19815.1"/>
    <property type="molecule type" value="Genomic_DNA"/>
</dbReference>
<evidence type="ECO:0000313" key="2">
    <source>
        <dbReference type="EMBL" id="AIX17791.1"/>
    </source>
</evidence>
<dbReference type="EMBL" id="KJ019161">
    <property type="protein sequence ID" value="AIX46197.1"/>
    <property type="molecule type" value="Genomic_DNA"/>
</dbReference>
<dbReference type="EMBL" id="KJ019044">
    <property type="protein sequence ID" value="AIX18223.1"/>
    <property type="molecule type" value="Genomic_DNA"/>
</dbReference>
<evidence type="ECO:0000313" key="13">
    <source>
        <dbReference type="EMBL" id="AIX39223.1"/>
    </source>
</evidence>
<dbReference type="Proteomes" id="UP000185328">
    <property type="component" value="Segment"/>
</dbReference>
<dbReference type="RefSeq" id="YP_009140709.1">
    <property type="nucleotide sequence ID" value="NC_027130.1"/>
</dbReference>
<evidence type="ECO:0000313" key="19">
    <source>
        <dbReference type="Proteomes" id="UP000185330"/>
    </source>
</evidence>
<keyword evidence="19" id="KW-1185">Reference proteome</keyword>
<dbReference type="EMBL" id="KJ019108">
    <property type="protein sequence ID" value="AIX33689.1"/>
    <property type="molecule type" value="Genomic_DNA"/>
</dbReference>
<dbReference type="EMBL" id="KJ019133">
    <property type="protein sequence ID" value="AIX39223.1"/>
    <property type="molecule type" value="Genomic_DNA"/>
</dbReference>